<dbReference type="RefSeq" id="WP_062187446.1">
    <property type="nucleotide sequence ID" value="NZ_LRRD01000006.1"/>
</dbReference>
<dbReference type="AlphaFoldDB" id="A0A149W0R3"/>
<organism evidence="1 2">
    <name type="scientific">Ferrovum myxofaciens</name>
    <dbReference type="NCBI Taxonomy" id="416213"/>
    <lineage>
        <taxon>Bacteria</taxon>
        <taxon>Pseudomonadati</taxon>
        <taxon>Pseudomonadota</taxon>
        <taxon>Betaproteobacteria</taxon>
        <taxon>Ferrovales</taxon>
        <taxon>Ferrovaceae</taxon>
        <taxon>Ferrovum</taxon>
    </lineage>
</organism>
<comment type="caution">
    <text evidence="1">The sequence shown here is derived from an EMBL/GenBank/DDBJ whole genome shotgun (WGS) entry which is preliminary data.</text>
</comment>
<protein>
    <submittedName>
        <fullName evidence="1">Uncharacterized protein</fullName>
    </submittedName>
</protein>
<dbReference type="Proteomes" id="UP000075653">
    <property type="component" value="Unassembled WGS sequence"/>
</dbReference>
<sequence length="158" mass="17369">MKARRTNVQLVSIKFQVEFDGKANSIAGGLAERLGESGVRAILVSHPPILKDLLDGQYDLIAGETQLLIAKAILHGTTMIPALLISSDADAKLFGSIEELIAPLMFRCSSDDYNRRAKHCIDNGSAATLGRNLDTVEHWQQLYKLASGRKKRRLLTPE</sequence>
<proteinExistence type="predicted"/>
<gene>
    <name evidence="1" type="ORF">FEMY_04310</name>
</gene>
<dbReference type="EMBL" id="LRRD01000006">
    <property type="protein sequence ID" value="KXW59069.1"/>
    <property type="molecule type" value="Genomic_DNA"/>
</dbReference>
<keyword evidence="2" id="KW-1185">Reference proteome</keyword>
<evidence type="ECO:0000313" key="2">
    <source>
        <dbReference type="Proteomes" id="UP000075653"/>
    </source>
</evidence>
<name>A0A149W0R3_9PROT</name>
<dbReference type="STRING" id="1789004.FEMY_04310"/>
<accession>A0A149W0R3</accession>
<dbReference type="CDD" id="cd16387">
    <property type="entry name" value="ParB_N_Srx"/>
    <property type="match status" value="1"/>
</dbReference>
<evidence type="ECO:0000313" key="1">
    <source>
        <dbReference type="EMBL" id="KXW59069.1"/>
    </source>
</evidence>
<dbReference type="PATRIC" id="fig|1789004.3.peg.431"/>
<reference evidence="1 2" key="1">
    <citation type="submission" date="2016-01" db="EMBL/GenBank/DDBJ databases">
        <title>Genome sequence of the acidophilic iron oxidising Ferrovum strain Z-31.</title>
        <authorList>
            <person name="Poehlein A."/>
            <person name="Ullrich S.R."/>
            <person name="Schloemann M."/>
            <person name="Muehling M."/>
            <person name="Daniel R."/>
        </authorList>
    </citation>
    <scope>NUCLEOTIDE SEQUENCE [LARGE SCALE GENOMIC DNA]</scope>
    <source>
        <strain evidence="1 2">Z-31</strain>
    </source>
</reference>